<evidence type="ECO:0000313" key="2">
    <source>
        <dbReference type="EMBL" id="UNZ02405.1"/>
    </source>
</evidence>
<sequence length="36" mass="3990">MPESTGWKPSQERPMWPWVVAAIVAVAVVINVIITI</sequence>
<keyword evidence="3" id="KW-1185">Reference proteome</keyword>
<organism evidence="2 3">
    <name type="scientific">Streptomyces rimosus subsp. rimosus</name>
    <dbReference type="NCBI Taxonomy" id="132474"/>
    <lineage>
        <taxon>Bacteria</taxon>
        <taxon>Bacillati</taxon>
        <taxon>Actinomycetota</taxon>
        <taxon>Actinomycetes</taxon>
        <taxon>Kitasatosporales</taxon>
        <taxon>Streptomycetaceae</taxon>
        <taxon>Streptomyces</taxon>
    </lineage>
</organism>
<keyword evidence="1" id="KW-0472">Membrane</keyword>
<evidence type="ECO:0000313" key="3">
    <source>
        <dbReference type="Proteomes" id="UP000829494"/>
    </source>
</evidence>
<evidence type="ECO:0000256" key="1">
    <source>
        <dbReference type="SAM" id="Phobius"/>
    </source>
</evidence>
<keyword evidence="1" id="KW-0812">Transmembrane</keyword>
<proteinExistence type="predicted"/>
<keyword evidence="1" id="KW-1133">Transmembrane helix</keyword>
<gene>
    <name evidence="2" type="ORF">SRIMR7_09615</name>
</gene>
<protein>
    <submittedName>
        <fullName evidence="2">Uncharacterized protein</fullName>
    </submittedName>
</protein>
<dbReference type="Proteomes" id="UP000829494">
    <property type="component" value="Chromosome"/>
</dbReference>
<feature type="transmembrane region" description="Helical" evidence="1">
    <location>
        <begin position="15"/>
        <end position="34"/>
    </location>
</feature>
<accession>A0ABY3YWG4</accession>
<dbReference type="EMBL" id="CP094298">
    <property type="protein sequence ID" value="UNZ02405.1"/>
    <property type="molecule type" value="Genomic_DNA"/>
</dbReference>
<reference evidence="2 3" key="1">
    <citation type="submission" date="2022-03" db="EMBL/GenBank/DDBJ databases">
        <title>Complete genome of Streptomyces rimosus ssp. rimosus R7 (=ATCC 10970).</title>
        <authorList>
            <person name="Beganovic S."/>
            <person name="Ruckert C."/>
            <person name="Busche T."/>
            <person name="Kalinowski J."/>
            <person name="Wittmann C."/>
        </authorList>
    </citation>
    <scope>NUCLEOTIDE SEQUENCE [LARGE SCALE GENOMIC DNA]</scope>
    <source>
        <strain evidence="2 3">R7</strain>
    </source>
</reference>
<name>A0ABY3YWG4_STRRM</name>